<dbReference type="InterPro" id="IPR000835">
    <property type="entry name" value="HTH_MarR-typ"/>
</dbReference>
<dbReference type="Proteomes" id="UP001060018">
    <property type="component" value="Chromosome"/>
</dbReference>
<evidence type="ECO:0000256" key="1">
    <source>
        <dbReference type="SAM" id="MobiDB-lite"/>
    </source>
</evidence>
<feature type="domain" description="HTH marR-type" evidence="2">
    <location>
        <begin position="7"/>
        <end position="141"/>
    </location>
</feature>
<dbReference type="Proteomes" id="UP000320717">
    <property type="component" value="Chromosome"/>
</dbReference>
<dbReference type="GO" id="GO:0003700">
    <property type="term" value="F:DNA-binding transcription factor activity"/>
    <property type="evidence" value="ECO:0007669"/>
    <property type="project" value="InterPro"/>
</dbReference>
<dbReference type="InterPro" id="IPR036390">
    <property type="entry name" value="WH_DNA-bd_sf"/>
</dbReference>
<name>A0A5B8IW80_9MICC</name>
<dbReference type="KEGG" id="gar:AOZ07_13565"/>
<feature type="region of interest" description="Disordered" evidence="1">
    <location>
        <begin position="139"/>
        <end position="158"/>
    </location>
</feature>
<dbReference type="PRINTS" id="PR00598">
    <property type="entry name" value="HTHMARR"/>
</dbReference>
<protein>
    <submittedName>
        <fullName evidence="4">MarR family transcriptional regulator</fullName>
    </submittedName>
</protein>
<accession>A0A5B8IW80</accession>
<sequence length="158" mass="17756">MLNEESKPDLADLFLRASRVIRGRWREGLIPLGITPHQSRVLTLLGHAESEGLRNSQLAERLHIAARSTTEVVDQLEAKQLVIRTPDPADRRATLIALSPSGRAQLGEMSRLRRESMEGYFEKLSPPDREELARLLEILDRDNPRPARSACKEPGPAH</sequence>
<dbReference type="Pfam" id="PF01047">
    <property type="entry name" value="MarR"/>
    <property type="match status" value="1"/>
</dbReference>
<keyword evidence="5" id="KW-1185">Reference proteome</keyword>
<dbReference type="EMBL" id="CP042260">
    <property type="protein sequence ID" value="QDY66160.1"/>
    <property type="molecule type" value="Genomic_DNA"/>
</dbReference>
<dbReference type="PANTHER" id="PTHR33164:SF43">
    <property type="entry name" value="HTH-TYPE TRANSCRIPTIONAL REPRESSOR YETL"/>
    <property type="match status" value="1"/>
</dbReference>
<gene>
    <name evidence="3" type="ORF">FQA45_07460</name>
    <name evidence="4" type="ORF">NUH22_13290</name>
</gene>
<dbReference type="EMBL" id="CP102487">
    <property type="protein sequence ID" value="UUX58266.1"/>
    <property type="molecule type" value="Genomic_DNA"/>
</dbReference>
<dbReference type="Gene3D" id="1.10.10.10">
    <property type="entry name" value="Winged helix-like DNA-binding domain superfamily/Winged helix DNA-binding domain"/>
    <property type="match status" value="1"/>
</dbReference>
<dbReference type="SUPFAM" id="SSF46785">
    <property type="entry name" value="Winged helix' DNA-binding domain"/>
    <property type="match status" value="1"/>
</dbReference>
<proteinExistence type="predicted"/>
<dbReference type="RefSeq" id="WP_060702466.1">
    <property type="nucleotide sequence ID" value="NZ_CP012750.1"/>
</dbReference>
<dbReference type="InterPro" id="IPR036388">
    <property type="entry name" value="WH-like_DNA-bd_sf"/>
</dbReference>
<dbReference type="AlphaFoldDB" id="A0A5B8IW80"/>
<dbReference type="InterPro" id="IPR039422">
    <property type="entry name" value="MarR/SlyA-like"/>
</dbReference>
<evidence type="ECO:0000313" key="3">
    <source>
        <dbReference type="EMBL" id="QDY66160.1"/>
    </source>
</evidence>
<dbReference type="PANTHER" id="PTHR33164">
    <property type="entry name" value="TRANSCRIPTIONAL REGULATOR, MARR FAMILY"/>
    <property type="match status" value="1"/>
</dbReference>
<dbReference type="SMART" id="SM00347">
    <property type="entry name" value="HTH_MARR"/>
    <property type="match status" value="1"/>
</dbReference>
<evidence type="ECO:0000313" key="4">
    <source>
        <dbReference type="EMBL" id="UUX58266.1"/>
    </source>
</evidence>
<dbReference type="OrthoDB" id="9815567at2"/>
<dbReference type="PROSITE" id="PS50995">
    <property type="entry name" value="HTH_MARR_2"/>
    <property type="match status" value="1"/>
</dbReference>
<reference evidence="4" key="2">
    <citation type="journal article" date="2022" name="Pest Manag. Sci.">
        <title>Glutamicibacter halophytocola-mediated host fitness of potato tuber moth on Solanaceae crops.</title>
        <authorList>
            <person name="Wang W."/>
            <person name="Xiao G."/>
            <person name="Du G."/>
            <person name="Chang L."/>
            <person name="Yang Y."/>
            <person name="Ye J."/>
            <person name="Chen B."/>
        </authorList>
    </citation>
    <scope>NUCLEOTIDE SEQUENCE</scope>
    <source>
        <strain evidence="4">S2</strain>
    </source>
</reference>
<dbReference type="GO" id="GO:0006950">
    <property type="term" value="P:response to stress"/>
    <property type="evidence" value="ECO:0007669"/>
    <property type="project" value="TreeGrafter"/>
</dbReference>
<reference evidence="3 5" key="1">
    <citation type="submission" date="2019-07" db="EMBL/GenBank/DDBJ databases">
        <title>Complete Genome Sequence of drought tolerant Plant Growth-Promoting Rhizobacterium Glutamicibacter halophytocola DR408.</title>
        <authorList>
            <person name="Nishu S.D."/>
            <person name="Lee T.K."/>
        </authorList>
    </citation>
    <scope>NUCLEOTIDE SEQUENCE [LARGE SCALE GENOMIC DNA]</scope>
    <source>
        <strain evidence="3 5">DR408</strain>
    </source>
</reference>
<organism evidence="4 6">
    <name type="scientific">Glutamicibacter halophytocola</name>
    <dbReference type="NCBI Taxonomy" id="1933880"/>
    <lineage>
        <taxon>Bacteria</taxon>
        <taxon>Bacillati</taxon>
        <taxon>Actinomycetota</taxon>
        <taxon>Actinomycetes</taxon>
        <taxon>Micrococcales</taxon>
        <taxon>Micrococcaceae</taxon>
        <taxon>Glutamicibacter</taxon>
    </lineage>
</organism>
<evidence type="ECO:0000313" key="6">
    <source>
        <dbReference type="Proteomes" id="UP001060018"/>
    </source>
</evidence>
<evidence type="ECO:0000313" key="5">
    <source>
        <dbReference type="Proteomes" id="UP000320717"/>
    </source>
</evidence>
<evidence type="ECO:0000259" key="2">
    <source>
        <dbReference type="PROSITE" id="PS50995"/>
    </source>
</evidence>